<dbReference type="HOGENOM" id="CLU_3252121_0_0_7"/>
<accession>E1P6B2</accession>
<sequence length="42" mass="4689">MPLSSLRCARRFDPPLYTDEIAPPPPPIFSMTAPLKRYAASL</sequence>
<dbReference type="Proteomes" id="UP000008825">
    <property type="component" value="Chromosome"/>
</dbReference>
<evidence type="ECO:0000313" key="1">
    <source>
        <dbReference type="EMBL" id="ADO00807.1"/>
    </source>
</evidence>
<dbReference type="EMBL" id="CP001124">
    <property type="protein sequence ID" value="ADO00807.1"/>
    <property type="molecule type" value="Genomic_DNA"/>
</dbReference>
<reference evidence="1 2" key="2">
    <citation type="journal article" date="2010" name="BMC Genomics">
        <title>The genome of Geobacter bemidjiensis, exemplar for the subsurface clade of Geobacter species that predominate in Fe(III)-reducing subsurface environments.</title>
        <authorList>
            <person name="Aklujkar M."/>
            <person name="Young N.D."/>
            <person name="Holmes D."/>
            <person name="Chavan M."/>
            <person name="Risso C."/>
            <person name="Kiss H.E."/>
            <person name="Han C.S."/>
            <person name="Land M.L."/>
            <person name="Lovley D.R."/>
        </authorList>
    </citation>
    <scope>NUCLEOTIDE SEQUENCE [LARGE SCALE GENOMIC DNA]</scope>
    <source>
        <strain evidence="2">ATCC BAA-1014 / DSM 16622 / JCM 12645 / Bem</strain>
    </source>
</reference>
<organism evidence="1 2">
    <name type="scientific">Citrifermentans bemidjiense (strain ATCC BAA-1014 / DSM 16622 / JCM 12645 / Bem)</name>
    <name type="common">Geobacter bemidjiensis</name>
    <dbReference type="NCBI Taxonomy" id="404380"/>
    <lineage>
        <taxon>Bacteria</taxon>
        <taxon>Pseudomonadati</taxon>
        <taxon>Thermodesulfobacteriota</taxon>
        <taxon>Desulfuromonadia</taxon>
        <taxon>Geobacterales</taxon>
        <taxon>Geobacteraceae</taxon>
        <taxon>Citrifermentans</taxon>
    </lineage>
</organism>
<evidence type="ECO:0000313" key="2">
    <source>
        <dbReference type="Proteomes" id="UP000008825"/>
    </source>
</evidence>
<protein>
    <submittedName>
        <fullName evidence="1">Uncharacterized protein</fullName>
    </submittedName>
</protein>
<dbReference type="STRING" id="404380.Gbem_4109"/>
<reference evidence="1 2" key="1">
    <citation type="submission" date="2008-07" db="EMBL/GenBank/DDBJ databases">
        <title>Complete sequence of Geobacter bemidjiensis BEM.</title>
        <authorList>
            <consortium name="US DOE Joint Genome Institute"/>
            <person name="Lucas S."/>
            <person name="Copeland A."/>
            <person name="Lapidus A."/>
            <person name="Glavina del Rio T."/>
            <person name="Dalin E."/>
            <person name="Tice H."/>
            <person name="Bruce D."/>
            <person name="Goodwin L."/>
            <person name="Pitluck S."/>
            <person name="Kiss H."/>
            <person name="Brettin T."/>
            <person name="Detter J.C."/>
            <person name="Han C."/>
            <person name="Kuske C.R."/>
            <person name="Schmutz J."/>
            <person name="Larimer F."/>
            <person name="Land M."/>
            <person name="Hauser L."/>
            <person name="Kyrpides N."/>
            <person name="Lykidis A."/>
            <person name="Lovley D."/>
            <person name="Richardson P."/>
        </authorList>
    </citation>
    <scope>NUCLEOTIDE SEQUENCE [LARGE SCALE GENOMIC DNA]</scope>
    <source>
        <strain evidence="2">ATCC BAA-1014 / DSM 16622 / JCM 12645 / Bem</strain>
    </source>
</reference>
<name>E1P6B2_CITBB</name>
<dbReference type="AlphaFoldDB" id="E1P6B2"/>
<gene>
    <name evidence="1" type="ordered locus">Gbem_4109</name>
</gene>
<keyword evidence="2" id="KW-1185">Reference proteome</keyword>
<proteinExistence type="predicted"/>
<dbReference type="KEGG" id="gbm:Gbem_4109"/>